<dbReference type="PANTHER" id="PTHR14196:SF12">
    <property type="entry name" value="ZINC FINGER PROTEIN 208-LIKE"/>
    <property type="match status" value="1"/>
</dbReference>
<dbReference type="SUPFAM" id="SSF57667">
    <property type="entry name" value="beta-beta-alpha zinc fingers"/>
    <property type="match status" value="3"/>
</dbReference>
<reference evidence="7" key="1">
    <citation type="submission" date="2022-03" db="EMBL/GenBank/DDBJ databases">
        <authorList>
            <person name="Sayadi A."/>
        </authorList>
    </citation>
    <scope>NUCLEOTIDE SEQUENCE</scope>
</reference>
<keyword evidence="2" id="KW-0677">Repeat</keyword>
<dbReference type="EMBL" id="CAKOFQ010007319">
    <property type="protein sequence ID" value="CAH1998205.1"/>
    <property type="molecule type" value="Genomic_DNA"/>
</dbReference>
<organism evidence="7 8">
    <name type="scientific">Acanthoscelides obtectus</name>
    <name type="common">Bean weevil</name>
    <name type="synonym">Bruchus obtectus</name>
    <dbReference type="NCBI Taxonomy" id="200917"/>
    <lineage>
        <taxon>Eukaryota</taxon>
        <taxon>Metazoa</taxon>
        <taxon>Ecdysozoa</taxon>
        <taxon>Arthropoda</taxon>
        <taxon>Hexapoda</taxon>
        <taxon>Insecta</taxon>
        <taxon>Pterygota</taxon>
        <taxon>Neoptera</taxon>
        <taxon>Endopterygota</taxon>
        <taxon>Coleoptera</taxon>
        <taxon>Polyphaga</taxon>
        <taxon>Cucujiformia</taxon>
        <taxon>Chrysomeloidea</taxon>
        <taxon>Chrysomelidae</taxon>
        <taxon>Bruchinae</taxon>
        <taxon>Bruchini</taxon>
        <taxon>Acanthoscelides</taxon>
    </lineage>
</organism>
<evidence type="ECO:0000256" key="2">
    <source>
        <dbReference type="ARBA" id="ARBA00022737"/>
    </source>
</evidence>
<dbReference type="GO" id="GO:0008270">
    <property type="term" value="F:zinc ion binding"/>
    <property type="evidence" value="ECO:0007669"/>
    <property type="project" value="UniProtKB-KW"/>
</dbReference>
<dbReference type="GO" id="GO:0005634">
    <property type="term" value="C:nucleus"/>
    <property type="evidence" value="ECO:0007669"/>
    <property type="project" value="TreeGrafter"/>
</dbReference>
<dbReference type="Proteomes" id="UP001152888">
    <property type="component" value="Unassembled WGS sequence"/>
</dbReference>
<keyword evidence="1" id="KW-0479">Metal-binding</keyword>
<dbReference type="PROSITE" id="PS00028">
    <property type="entry name" value="ZINC_FINGER_C2H2_1"/>
    <property type="match status" value="5"/>
</dbReference>
<evidence type="ECO:0000313" key="7">
    <source>
        <dbReference type="EMBL" id="CAH1998205.1"/>
    </source>
</evidence>
<dbReference type="Pfam" id="PF00096">
    <property type="entry name" value="zf-C2H2"/>
    <property type="match status" value="3"/>
</dbReference>
<comment type="caution">
    <text evidence="7">The sequence shown here is derived from an EMBL/GenBank/DDBJ whole genome shotgun (WGS) entry which is preliminary data.</text>
</comment>
<feature type="domain" description="C2H2-type" evidence="6">
    <location>
        <begin position="24"/>
        <end position="51"/>
    </location>
</feature>
<dbReference type="GO" id="GO:0000981">
    <property type="term" value="F:DNA-binding transcription factor activity, RNA polymerase II-specific"/>
    <property type="evidence" value="ECO:0007669"/>
    <property type="project" value="TreeGrafter"/>
</dbReference>
<evidence type="ECO:0000259" key="6">
    <source>
        <dbReference type="PROSITE" id="PS50157"/>
    </source>
</evidence>
<dbReference type="FunFam" id="3.30.160.60:FF:002343">
    <property type="entry name" value="Zinc finger protein 33A"/>
    <property type="match status" value="1"/>
</dbReference>
<dbReference type="OrthoDB" id="427030at2759"/>
<dbReference type="Gene3D" id="3.30.160.60">
    <property type="entry name" value="Classic Zinc Finger"/>
    <property type="match status" value="5"/>
</dbReference>
<dbReference type="InterPro" id="IPR050717">
    <property type="entry name" value="C2H2-ZF_Transcription_Reg"/>
</dbReference>
<feature type="domain" description="C2H2-type" evidence="6">
    <location>
        <begin position="52"/>
        <end position="79"/>
    </location>
</feature>
<dbReference type="InterPro" id="IPR013087">
    <property type="entry name" value="Znf_C2H2_type"/>
</dbReference>
<keyword evidence="4" id="KW-0862">Zinc</keyword>
<feature type="domain" description="C2H2-type" evidence="6">
    <location>
        <begin position="137"/>
        <end position="164"/>
    </location>
</feature>
<keyword evidence="3 5" id="KW-0863">Zinc-finger</keyword>
<dbReference type="AlphaFoldDB" id="A0A9P0LNC9"/>
<dbReference type="SMART" id="SM00355">
    <property type="entry name" value="ZnF_C2H2"/>
    <property type="match status" value="5"/>
</dbReference>
<feature type="domain" description="C2H2-type" evidence="6">
    <location>
        <begin position="80"/>
        <end position="107"/>
    </location>
</feature>
<evidence type="ECO:0000256" key="3">
    <source>
        <dbReference type="ARBA" id="ARBA00022771"/>
    </source>
</evidence>
<evidence type="ECO:0000256" key="5">
    <source>
        <dbReference type="PROSITE-ProRule" id="PRU00042"/>
    </source>
</evidence>
<keyword evidence="8" id="KW-1185">Reference proteome</keyword>
<evidence type="ECO:0000313" key="8">
    <source>
        <dbReference type="Proteomes" id="UP001152888"/>
    </source>
</evidence>
<evidence type="ECO:0000256" key="4">
    <source>
        <dbReference type="ARBA" id="ARBA00022833"/>
    </source>
</evidence>
<evidence type="ECO:0000256" key="1">
    <source>
        <dbReference type="ARBA" id="ARBA00022723"/>
    </source>
</evidence>
<dbReference type="PROSITE" id="PS50157">
    <property type="entry name" value="ZINC_FINGER_C2H2_2"/>
    <property type="match status" value="5"/>
</dbReference>
<gene>
    <name evidence="7" type="ORF">ACAOBT_LOCUS24218</name>
</gene>
<dbReference type="FunFam" id="3.30.160.60:FF:000624">
    <property type="entry name" value="zinc finger protein 697"/>
    <property type="match status" value="1"/>
</dbReference>
<dbReference type="GO" id="GO:0000977">
    <property type="term" value="F:RNA polymerase II transcription regulatory region sequence-specific DNA binding"/>
    <property type="evidence" value="ECO:0007669"/>
    <property type="project" value="TreeGrafter"/>
</dbReference>
<dbReference type="PANTHER" id="PTHR14196">
    <property type="entry name" value="ODD-SKIPPED - RELATED"/>
    <property type="match status" value="1"/>
</dbReference>
<protein>
    <recommendedName>
        <fullName evidence="6">C2H2-type domain-containing protein</fullName>
    </recommendedName>
</protein>
<accession>A0A9P0LNC9</accession>
<feature type="domain" description="C2H2-type" evidence="6">
    <location>
        <begin position="108"/>
        <end position="136"/>
    </location>
</feature>
<sequence>MQIVYYSRTSLTVHERWHEGKKPFKCDVCNKDFAQKGNLLEHKRTHTGEKPFCCDMCGRKFTTSSQFNFHRMRHTGVRPWGCSYCHRNFLTKSSLETHVRRHFDEKPIRCPHCPMSFVDKSGMMRHRRVQHSQEHPHICVRCGKKFKDRSNFLKHTRIHDRKDKLADGNPLRETVQGDDRCIENDTKTREIPNSINTDHRNASVLRITQVVDEQGLPISIKTQDGLSIPIVTGNDGNRVHGLLPDGTLVPIELNDLEDKNIEEIVINNSEEPTLEGPISILTGDLDQQPLNTNIQLMTNEHGQEMCFLTYSVDNVATNEINQPLTLESFLSTSNRNK</sequence>
<proteinExistence type="predicted"/>
<name>A0A9P0LNC9_ACAOB</name>
<dbReference type="InterPro" id="IPR036236">
    <property type="entry name" value="Znf_C2H2_sf"/>
</dbReference>